<evidence type="ECO:0000256" key="1">
    <source>
        <dbReference type="ARBA" id="ARBA00004141"/>
    </source>
</evidence>
<keyword evidence="4 5" id="KW-0472">Membrane</keyword>
<feature type="transmembrane region" description="Helical" evidence="5">
    <location>
        <begin position="143"/>
        <end position="161"/>
    </location>
</feature>
<dbReference type="InterPro" id="IPR052946">
    <property type="entry name" value="Alkaline_pH_Ca-Antiporter"/>
</dbReference>
<dbReference type="InterPro" id="IPR004837">
    <property type="entry name" value="NaCa_Exmemb"/>
</dbReference>
<feature type="transmembrane region" description="Helical" evidence="5">
    <location>
        <begin position="73"/>
        <end position="98"/>
    </location>
</feature>
<feature type="transmembrane region" description="Helical" evidence="5">
    <location>
        <begin position="318"/>
        <end position="340"/>
    </location>
</feature>
<dbReference type="PANTHER" id="PTHR37958">
    <property type="entry name" value="SODIUM-POTASSIUM/PROTON ANTIPORTER CHAA"/>
    <property type="match status" value="1"/>
</dbReference>
<dbReference type="PANTHER" id="PTHR37958:SF1">
    <property type="entry name" value="SODIUM-POTASSIUM_PROTON ANTIPORTER CHAA"/>
    <property type="match status" value="1"/>
</dbReference>
<dbReference type="STRING" id="34062.AXE82_03015"/>
<evidence type="ECO:0000259" key="6">
    <source>
        <dbReference type="Pfam" id="PF01699"/>
    </source>
</evidence>
<dbReference type="GO" id="GO:0005886">
    <property type="term" value="C:plasma membrane"/>
    <property type="evidence" value="ECO:0007669"/>
    <property type="project" value="TreeGrafter"/>
</dbReference>
<dbReference type="Pfam" id="PF01699">
    <property type="entry name" value="Na_Ca_ex"/>
    <property type="match status" value="2"/>
</dbReference>
<dbReference type="AlphaFoldDB" id="A0A2D2LVD4"/>
<sequence>MAKTFWLNQKFNINLPIWTLLSPSIAALVLAVHLIWHPSGIIMNTVTAIFLMGSVFAAVHHAEVIAHKVGEPFGTLVLALAVTVIEVALILALMSSSAPTDAAVLARDTVFAAVMLICNGIIGICLLIGGIKNYVQRYSLHGSKAAISVLLAIALIVFILPNFTTSAAGGFMIGAQLMFVAICCLILYAAFIFTQTIRHRDYFIADGQEDLHHSDNALTTAMSVGFLFFSLVTVVGLAKMLSPAMEAALLAMGMPKIVLGIIIAALVLLPESIAALKAAYNDQLQNSLNLGLGSALASISLTIPVIALYSMFTATPVMFGLSAKEGLMLVITLMITINTLSTGRTTFLHGIIHLVMLATFVFFSIIP</sequence>
<feature type="transmembrane region" description="Helical" evidence="5">
    <location>
        <begin position="247"/>
        <end position="269"/>
    </location>
</feature>
<dbReference type="EMBL" id="CP024443">
    <property type="protein sequence ID" value="ATR78995.1"/>
    <property type="molecule type" value="Genomic_DNA"/>
</dbReference>
<dbReference type="Proteomes" id="UP000229340">
    <property type="component" value="Chromosome"/>
</dbReference>
<evidence type="ECO:0000313" key="8">
    <source>
        <dbReference type="Proteomes" id="UP000229340"/>
    </source>
</evidence>
<protein>
    <submittedName>
        <fullName evidence="7">Ionic transporter y4hA</fullName>
    </submittedName>
</protein>
<feature type="transmembrane region" description="Helical" evidence="5">
    <location>
        <begin position="218"/>
        <end position="241"/>
    </location>
</feature>
<evidence type="ECO:0000256" key="3">
    <source>
        <dbReference type="ARBA" id="ARBA00022989"/>
    </source>
</evidence>
<feature type="domain" description="Sodium/calcium exchanger membrane region" evidence="6">
    <location>
        <begin position="41"/>
        <end position="196"/>
    </location>
</feature>
<evidence type="ECO:0000256" key="4">
    <source>
        <dbReference type="ARBA" id="ARBA00023136"/>
    </source>
</evidence>
<feature type="transmembrane region" description="Helical" evidence="5">
    <location>
        <begin position="347"/>
        <end position="366"/>
    </location>
</feature>
<reference evidence="8" key="1">
    <citation type="submission" date="2017-11" db="EMBL/GenBank/DDBJ databases">
        <title>Complete genome sequence of Moraxella osloensis NP7 isolated from human skin.</title>
        <authorList>
            <person name="Lee K."/>
            <person name="Lim J.Y."/>
            <person name="Hwang I."/>
        </authorList>
    </citation>
    <scope>NUCLEOTIDE SEQUENCE [LARGE SCALE GENOMIC DNA]</scope>
    <source>
        <strain evidence="8">NP7</strain>
    </source>
</reference>
<feature type="transmembrane region" description="Helical" evidence="5">
    <location>
        <begin position="12"/>
        <end position="35"/>
    </location>
</feature>
<feature type="transmembrane region" description="Helical" evidence="5">
    <location>
        <begin position="41"/>
        <end position="61"/>
    </location>
</feature>
<feature type="transmembrane region" description="Helical" evidence="5">
    <location>
        <begin position="173"/>
        <end position="197"/>
    </location>
</feature>
<name>A0A2D2LVD4_FAUOS</name>
<comment type="subcellular location">
    <subcellularLocation>
        <location evidence="1">Membrane</location>
        <topology evidence="1">Multi-pass membrane protein</topology>
    </subcellularLocation>
</comment>
<feature type="domain" description="Sodium/calcium exchanger membrane region" evidence="6">
    <location>
        <begin position="223"/>
        <end position="365"/>
    </location>
</feature>
<dbReference type="GO" id="GO:0015385">
    <property type="term" value="F:sodium:proton antiporter activity"/>
    <property type="evidence" value="ECO:0007669"/>
    <property type="project" value="TreeGrafter"/>
</dbReference>
<gene>
    <name evidence="7" type="ORF">NP7_06860</name>
</gene>
<evidence type="ECO:0000256" key="5">
    <source>
        <dbReference type="SAM" id="Phobius"/>
    </source>
</evidence>
<accession>A0A2D2LVD4</accession>
<evidence type="ECO:0000313" key="7">
    <source>
        <dbReference type="EMBL" id="ATR78995.1"/>
    </source>
</evidence>
<proteinExistence type="predicted"/>
<dbReference type="GO" id="GO:0015386">
    <property type="term" value="F:potassium:proton antiporter activity"/>
    <property type="evidence" value="ECO:0007669"/>
    <property type="project" value="TreeGrafter"/>
</dbReference>
<keyword evidence="2 5" id="KW-0812">Transmembrane</keyword>
<evidence type="ECO:0000256" key="2">
    <source>
        <dbReference type="ARBA" id="ARBA00022692"/>
    </source>
</evidence>
<dbReference type="RefSeq" id="WP_100270228.1">
    <property type="nucleotide sequence ID" value="NZ_CP024443.1"/>
</dbReference>
<feature type="transmembrane region" description="Helical" evidence="5">
    <location>
        <begin position="110"/>
        <end position="131"/>
    </location>
</feature>
<organism evidence="7 8">
    <name type="scientific">Faucicola osloensis</name>
    <name type="common">Moraxella osloensis</name>
    <dbReference type="NCBI Taxonomy" id="34062"/>
    <lineage>
        <taxon>Bacteria</taxon>
        <taxon>Pseudomonadati</taxon>
        <taxon>Pseudomonadota</taxon>
        <taxon>Gammaproteobacteria</taxon>
        <taxon>Moraxellales</taxon>
        <taxon>Moraxellaceae</taxon>
        <taxon>Faucicola</taxon>
    </lineage>
</organism>
<keyword evidence="3 5" id="KW-1133">Transmembrane helix</keyword>
<feature type="transmembrane region" description="Helical" evidence="5">
    <location>
        <begin position="290"/>
        <end position="312"/>
    </location>
</feature>